<accession>A0AB35Y564</accession>
<evidence type="ECO:0000313" key="3">
    <source>
        <dbReference type="Proteomes" id="UP001373196"/>
    </source>
</evidence>
<name>A0AB35Y564_9FIRM</name>
<feature type="compositionally biased region" description="Acidic residues" evidence="1">
    <location>
        <begin position="253"/>
        <end position="262"/>
    </location>
</feature>
<reference evidence="2" key="1">
    <citation type="submission" date="2024-03" db="EMBL/GenBank/DDBJ databases">
        <authorList>
            <person name="Plomp N."/>
            <person name="Harmsen H.J."/>
        </authorList>
    </citation>
    <scope>NUCLEOTIDE SEQUENCE</scope>
    <source>
        <strain evidence="2">HTF-128</strain>
    </source>
</reference>
<dbReference type="AlphaFoldDB" id="A0AB35Y564"/>
<evidence type="ECO:0008006" key="4">
    <source>
        <dbReference type="Google" id="ProtNLM"/>
    </source>
</evidence>
<dbReference type="Proteomes" id="UP001373196">
    <property type="component" value="Unassembled WGS sequence"/>
</dbReference>
<gene>
    <name evidence="2" type="ORF">WF834_06250</name>
</gene>
<protein>
    <recommendedName>
        <fullName evidence="4">Helix-turn-helix domain-containing protein</fullName>
    </recommendedName>
</protein>
<evidence type="ECO:0000256" key="1">
    <source>
        <dbReference type="SAM" id="MobiDB-lite"/>
    </source>
</evidence>
<comment type="caution">
    <text evidence="2">The sequence shown here is derived from an EMBL/GenBank/DDBJ whole genome shotgun (WGS) entry which is preliminary data.</text>
</comment>
<dbReference type="RefSeq" id="WP_339395268.1">
    <property type="nucleotide sequence ID" value="NZ_JBBFGL010000005.1"/>
</dbReference>
<sequence>MPSRILKESICTSESLAYLSAEAEVLFYRLIVKVDDFGLYYGSPKILASLLFPLNVPTEKKVSSWLAELVNGGLVATYRGEDGRQYLKLLSWDKHQNRRATKPKYPLPQEFDNTCSQGVSSDNSDTCAQMQADSSVNVNENVFENVNEKRKRVSAQRGAGVDDTFDQFWSVYPRKVGKKDAVKVWNQIRPNPDLTNQIVQGVERWKRSEQWTKDDGRFIPYPATFLRGERWNEYDRAEVIPSPKPATVKNYDDGEDFLDDGE</sequence>
<proteinExistence type="predicted"/>
<organism evidence="2 3">
    <name type="scientific">Faecalibacterium wellingii</name>
    <dbReference type="NCBI Taxonomy" id="2929491"/>
    <lineage>
        <taxon>Bacteria</taxon>
        <taxon>Bacillati</taxon>
        <taxon>Bacillota</taxon>
        <taxon>Clostridia</taxon>
        <taxon>Eubacteriales</taxon>
        <taxon>Oscillospiraceae</taxon>
        <taxon>Faecalibacterium</taxon>
    </lineage>
</organism>
<evidence type="ECO:0000313" key="2">
    <source>
        <dbReference type="EMBL" id="MEJ5195783.1"/>
    </source>
</evidence>
<feature type="region of interest" description="Disordered" evidence="1">
    <location>
        <begin position="243"/>
        <end position="262"/>
    </location>
</feature>
<dbReference type="EMBL" id="JBBFGL010000005">
    <property type="protein sequence ID" value="MEJ5195783.1"/>
    <property type="molecule type" value="Genomic_DNA"/>
</dbReference>